<proteinExistence type="predicted"/>
<sequence>MSCNIKGLFEIHVTVDNSDIVNLLFYCNQKNYKAIFACSGRGNDNTQSQAMISKWCSGTSDVAIQKANSIAKDLSESGFSVVRTKVEAMQCNNGVPATKEDAKKCILGTYFEFHLKYPPKDDHFGNEKILEDALSVSGKIISECKFKFGVSTNILSQKVGSLFTIRVFDSWTEEAQSVKDQFLDGLKELGYRSNDGIQQEWAFFDTNESLDDGWLV</sequence>
<reference evidence="1" key="1">
    <citation type="submission" date="2023-07" db="EMBL/GenBank/DDBJ databases">
        <authorList>
            <person name="Xia Y."/>
        </authorList>
    </citation>
    <scope>NUCLEOTIDE SEQUENCE</scope>
    <source>
        <strain evidence="1">F</strain>
    </source>
</reference>
<evidence type="ECO:0000313" key="1">
    <source>
        <dbReference type="EMBL" id="WNL49748.1"/>
    </source>
</evidence>
<accession>A0AA96EMG6</accession>
<dbReference type="EMBL" id="OR343188">
    <property type="protein sequence ID" value="WNL49748.1"/>
    <property type="molecule type" value="Genomic_DNA"/>
</dbReference>
<organism evidence="1">
    <name type="scientific">Marseillevirus sp</name>
    <dbReference type="NCBI Taxonomy" id="2809551"/>
    <lineage>
        <taxon>Viruses</taxon>
        <taxon>Varidnaviria</taxon>
        <taxon>Bamfordvirae</taxon>
        <taxon>Nucleocytoviricota</taxon>
        <taxon>Megaviricetes</taxon>
        <taxon>Pimascovirales</taxon>
        <taxon>Pimascovirales incertae sedis</taxon>
        <taxon>Marseilleviridae</taxon>
        <taxon>Marseillevirus</taxon>
    </lineage>
</organism>
<name>A0AA96EMG6_9VIRU</name>
<gene>
    <name evidence="1" type="ORF">MarFTMF_232</name>
</gene>
<protein>
    <submittedName>
        <fullName evidence="1">Uncharacterized protein</fullName>
    </submittedName>
</protein>